<gene>
    <name evidence="1" type="ORF">IAC56_01180</name>
</gene>
<dbReference type="EMBL" id="DVMY01000026">
    <property type="protein sequence ID" value="HIU36884.1"/>
    <property type="molecule type" value="Genomic_DNA"/>
</dbReference>
<reference evidence="1" key="2">
    <citation type="journal article" date="2021" name="PeerJ">
        <title>Extensive microbial diversity within the chicken gut microbiome revealed by metagenomics and culture.</title>
        <authorList>
            <person name="Gilroy R."/>
            <person name="Ravi A."/>
            <person name="Getino M."/>
            <person name="Pursley I."/>
            <person name="Horton D.L."/>
            <person name="Alikhan N.F."/>
            <person name="Baker D."/>
            <person name="Gharbi K."/>
            <person name="Hall N."/>
            <person name="Watson M."/>
            <person name="Adriaenssens E.M."/>
            <person name="Foster-Nyarko E."/>
            <person name="Jarju S."/>
            <person name="Secka A."/>
            <person name="Antonio M."/>
            <person name="Oren A."/>
            <person name="Chaudhuri R.R."/>
            <person name="La Ragione R."/>
            <person name="Hildebrand F."/>
            <person name="Pallen M.J."/>
        </authorList>
    </citation>
    <scope>NUCLEOTIDE SEQUENCE</scope>
    <source>
        <strain evidence="1">7463</strain>
    </source>
</reference>
<evidence type="ECO:0000313" key="1">
    <source>
        <dbReference type="EMBL" id="HIU36884.1"/>
    </source>
</evidence>
<dbReference type="AlphaFoldDB" id="A0A9D1IJC5"/>
<name>A0A9D1IJC5_9BURK</name>
<proteinExistence type="predicted"/>
<protein>
    <submittedName>
        <fullName evidence="1">Uncharacterized protein</fullName>
    </submittedName>
</protein>
<comment type="caution">
    <text evidence="1">The sequence shown here is derived from an EMBL/GenBank/DDBJ whole genome shotgun (WGS) entry which is preliminary data.</text>
</comment>
<organism evidence="1 2">
    <name type="scientific">Candidatus Aphodousia faecigallinarum</name>
    <dbReference type="NCBI Taxonomy" id="2840677"/>
    <lineage>
        <taxon>Bacteria</taxon>
        <taxon>Pseudomonadati</taxon>
        <taxon>Pseudomonadota</taxon>
        <taxon>Betaproteobacteria</taxon>
        <taxon>Burkholderiales</taxon>
        <taxon>Sutterellaceae</taxon>
        <taxon>Sutterellaceae incertae sedis</taxon>
        <taxon>Candidatus Aphodousia</taxon>
    </lineage>
</organism>
<dbReference type="Proteomes" id="UP000824083">
    <property type="component" value="Unassembled WGS sequence"/>
</dbReference>
<accession>A0A9D1IJC5</accession>
<sequence>MSGKKEFNPFDYQSGTSFRAILSRDYFALIEEMHQKVSSDMFSFALDVGNYFYRAVFAERVIMTAMVCASGLQRSERLSADENEIVHDVQTLFNGTLEKETGIFENVSDIACGMGVVYFNYLIDYRNRLDLDRFNWDYKKSQDFFAKWYGFAECVKASKFAWTLNHLIDELAKEQGFDNPERDINRDIYHIDAPNQTVAEEIWRVVWLAGFTVGMSKPWRGRMDVPTHFMLKSFAWEKEKLHRMVQLIGWHFPNVRIKMILPLKENLKGYSWYRNRLDISQKILIYSRSAMLSLLSKDNFTDPWPEFRRLAKLD</sequence>
<reference evidence="1" key="1">
    <citation type="submission" date="2020-10" db="EMBL/GenBank/DDBJ databases">
        <authorList>
            <person name="Gilroy R."/>
        </authorList>
    </citation>
    <scope>NUCLEOTIDE SEQUENCE</scope>
    <source>
        <strain evidence="1">7463</strain>
    </source>
</reference>
<evidence type="ECO:0000313" key="2">
    <source>
        <dbReference type="Proteomes" id="UP000824083"/>
    </source>
</evidence>